<evidence type="ECO:0000259" key="1">
    <source>
        <dbReference type="Pfam" id="PF09077"/>
    </source>
</evidence>
<dbReference type="OrthoDB" id="8456465at2"/>
<protein>
    <submittedName>
        <fullName evidence="3">Predicted ATPase</fullName>
    </submittedName>
</protein>
<evidence type="ECO:0000313" key="4">
    <source>
        <dbReference type="Proteomes" id="UP000249005"/>
    </source>
</evidence>
<dbReference type="Pfam" id="PF09077">
    <property type="entry name" value="Phage-MuB_C"/>
    <property type="match status" value="1"/>
</dbReference>
<dbReference type="Proteomes" id="UP000249005">
    <property type="component" value="Chromosome 1"/>
</dbReference>
<dbReference type="GO" id="GO:0016887">
    <property type="term" value="F:ATP hydrolysis activity"/>
    <property type="evidence" value="ECO:0007669"/>
    <property type="project" value="InterPro"/>
</dbReference>
<dbReference type="InterPro" id="IPR009084">
    <property type="entry name" value="B_transpositn_C"/>
</dbReference>
<reference evidence="3 4" key="1">
    <citation type="submission" date="2018-06" db="EMBL/GenBank/DDBJ databases">
        <authorList>
            <consortium name="Pathogen Informatics"/>
            <person name="Doyle S."/>
        </authorList>
    </citation>
    <scope>NUCLEOTIDE SEQUENCE [LARGE SCALE GENOMIC DNA]</scope>
    <source>
        <strain evidence="3 4">NCTC12151</strain>
    </source>
</reference>
<dbReference type="AlphaFoldDB" id="A0A2X4U7Q8"/>
<evidence type="ECO:0000313" key="3">
    <source>
        <dbReference type="EMBL" id="SQI35001.1"/>
    </source>
</evidence>
<dbReference type="Gene3D" id="3.40.50.300">
    <property type="entry name" value="P-loop containing nucleotide triphosphate hydrolases"/>
    <property type="match status" value="1"/>
</dbReference>
<dbReference type="InterPro" id="IPR036733">
    <property type="entry name" value="B_transposit_C_sf"/>
</dbReference>
<dbReference type="Pfam" id="PF13401">
    <property type="entry name" value="AAA_22"/>
    <property type="match status" value="1"/>
</dbReference>
<dbReference type="Gene3D" id="1.10.1180.10">
    <property type="entry name" value="B transposition protein, C-terminal domain"/>
    <property type="match status" value="1"/>
</dbReference>
<dbReference type="PANTHER" id="PTHR35894">
    <property type="entry name" value="GENERAL SECRETION PATHWAY PROTEIN A-RELATED"/>
    <property type="match status" value="1"/>
</dbReference>
<accession>A0A2X4U7Q8</accession>
<dbReference type="KEGG" id="lri:NCTC12151_00314"/>
<dbReference type="GO" id="GO:0006313">
    <property type="term" value="P:DNA transposition"/>
    <property type="evidence" value="ECO:0007669"/>
    <property type="project" value="InterPro"/>
</dbReference>
<dbReference type="RefSeq" id="WP_111738997.1">
    <property type="nucleotide sequence ID" value="NZ_LR698987.1"/>
</dbReference>
<dbReference type="GO" id="GO:0003677">
    <property type="term" value="F:DNA binding"/>
    <property type="evidence" value="ECO:0007669"/>
    <property type="project" value="InterPro"/>
</dbReference>
<dbReference type="SUPFAM" id="SSF47681">
    <property type="entry name" value="C-terminal domain of B transposition protein"/>
    <property type="match status" value="1"/>
</dbReference>
<dbReference type="InterPro" id="IPR049945">
    <property type="entry name" value="AAA_22"/>
</dbReference>
<dbReference type="InterPro" id="IPR027417">
    <property type="entry name" value="P-loop_NTPase"/>
</dbReference>
<sequence>MSNQADIIETTRAAVMAIRDKEGITAAAIARDSEVSTAALSQFLRGTYTGNNTDVAVKLDKWLDSRAARQSVVAAVVAPRFIETETVSNIWRTLVYAQAQRRIAIIYGNPGVGKSAALREFAERNPNAWLITIKPSTASLVECLSEFADTLGLSDAPRRAGPLCRTIRRRIAGTNGLLIVDESDHLNYDVYEELRLLQEETGIGLALCGNHKVYSKLTGGNSRSVDFARLFSRIAKKIVIEGVLAGDVDAIADAWQLTGDKERRLIRQLAAKSGALRTVSTTLDLAAIIAQGTGEALSERHIRAAVKDLEGV</sequence>
<dbReference type="PANTHER" id="PTHR35894:SF5">
    <property type="entry name" value="MU-LIKE PROPHAGE FLUMU DNA TRANSPOSITION PROTEIN B"/>
    <property type="match status" value="1"/>
</dbReference>
<feature type="domain" description="ORC1/DEAH AAA+ ATPase" evidence="2">
    <location>
        <begin position="100"/>
        <end position="216"/>
    </location>
</feature>
<name>A0A2X4U7Q8_9GAMM</name>
<organism evidence="3 4">
    <name type="scientific">Leminorella richardii</name>
    <dbReference type="NCBI Taxonomy" id="158841"/>
    <lineage>
        <taxon>Bacteria</taxon>
        <taxon>Pseudomonadati</taxon>
        <taxon>Pseudomonadota</taxon>
        <taxon>Gammaproteobacteria</taxon>
        <taxon>Enterobacterales</taxon>
        <taxon>Budviciaceae</taxon>
        <taxon>Leminorella</taxon>
    </lineage>
</organism>
<dbReference type="InterPro" id="IPR052026">
    <property type="entry name" value="ExeA_AAA_ATPase_DNA-bind"/>
</dbReference>
<dbReference type="InterPro" id="IPR010982">
    <property type="entry name" value="Lambda_DNA-bd_dom_sf"/>
</dbReference>
<proteinExistence type="predicted"/>
<evidence type="ECO:0000259" key="2">
    <source>
        <dbReference type="Pfam" id="PF13401"/>
    </source>
</evidence>
<dbReference type="EMBL" id="LS483470">
    <property type="protein sequence ID" value="SQI35001.1"/>
    <property type="molecule type" value="Genomic_DNA"/>
</dbReference>
<feature type="domain" description="B transposition protein C-terminal" evidence="1">
    <location>
        <begin position="232"/>
        <end position="309"/>
    </location>
</feature>
<gene>
    <name evidence="3" type="ORF">NCTC12151_00314</name>
</gene>
<dbReference type="SUPFAM" id="SSF52540">
    <property type="entry name" value="P-loop containing nucleoside triphosphate hydrolases"/>
    <property type="match status" value="1"/>
</dbReference>
<dbReference type="Gene3D" id="1.10.260.40">
    <property type="entry name" value="lambda repressor-like DNA-binding domains"/>
    <property type="match status" value="1"/>
</dbReference>
<keyword evidence="4" id="KW-1185">Reference proteome</keyword>